<feature type="region of interest" description="Disordered" evidence="1">
    <location>
        <begin position="70"/>
        <end position="90"/>
    </location>
</feature>
<dbReference type="WBParaSite" id="Pan_g9467.t1">
    <property type="protein sequence ID" value="Pan_g9467.t1"/>
    <property type="gene ID" value="Pan_g9467"/>
</dbReference>
<dbReference type="Proteomes" id="UP000492821">
    <property type="component" value="Unassembled WGS sequence"/>
</dbReference>
<evidence type="ECO:0000256" key="1">
    <source>
        <dbReference type="SAM" id="MobiDB-lite"/>
    </source>
</evidence>
<reference evidence="2" key="1">
    <citation type="journal article" date="2013" name="Genetics">
        <title>The draft genome and transcriptome of Panagrellus redivivus are shaped by the harsh demands of a free-living lifestyle.</title>
        <authorList>
            <person name="Srinivasan J."/>
            <person name="Dillman A.R."/>
            <person name="Macchietto M.G."/>
            <person name="Heikkinen L."/>
            <person name="Lakso M."/>
            <person name="Fracchia K.M."/>
            <person name="Antoshechkin I."/>
            <person name="Mortazavi A."/>
            <person name="Wong G."/>
            <person name="Sternberg P.W."/>
        </authorList>
    </citation>
    <scope>NUCLEOTIDE SEQUENCE [LARGE SCALE GENOMIC DNA]</scope>
    <source>
        <strain evidence="2">MT8872</strain>
    </source>
</reference>
<keyword evidence="2" id="KW-1185">Reference proteome</keyword>
<evidence type="ECO:0000313" key="2">
    <source>
        <dbReference type="Proteomes" id="UP000492821"/>
    </source>
</evidence>
<dbReference type="AlphaFoldDB" id="A0A7E4WC51"/>
<feature type="region of interest" description="Disordered" evidence="1">
    <location>
        <begin position="1"/>
        <end position="21"/>
    </location>
</feature>
<reference evidence="3" key="2">
    <citation type="submission" date="2020-10" db="UniProtKB">
        <authorList>
            <consortium name="WormBaseParasite"/>
        </authorList>
    </citation>
    <scope>IDENTIFICATION</scope>
</reference>
<proteinExistence type="predicted"/>
<sequence length="90" mass="10252">MSNPVTEDADDMPSSVGCPHNHETEAGRFQFMHDLTRHLYLRVPLDRFLEPVPPAYLQMRQQTIQILQVQPSPRAAKQSKKGDANLINLN</sequence>
<accession>A0A7E4WC51</accession>
<evidence type="ECO:0000313" key="3">
    <source>
        <dbReference type="WBParaSite" id="Pan_g9467.t1"/>
    </source>
</evidence>
<organism evidence="2 3">
    <name type="scientific">Panagrellus redivivus</name>
    <name type="common">Microworm</name>
    <dbReference type="NCBI Taxonomy" id="6233"/>
    <lineage>
        <taxon>Eukaryota</taxon>
        <taxon>Metazoa</taxon>
        <taxon>Ecdysozoa</taxon>
        <taxon>Nematoda</taxon>
        <taxon>Chromadorea</taxon>
        <taxon>Rhabditida</taxon>
        <taxon>Tylenchina</taxon>
        <taxon>Panagrolaimomorpha</taxon>
        <taxon>Panagrolaimoidea</taxon>
        <taxon>Panagrolaimidae</taxon>
        <taxon>Panagrellus</taxon>
    </lineage>
</organism>
<protein>
    <submittedName>
        <fullName evidence="3">BESS domain-containing protein</fullName>
    </submittedName>
</protein>
<name>A0A7E4WC51_PANRE</name>